<feature type="signal peptide" evidence="1">
    <location>
        <begin position="1"/>
        <end position="25"/>
    </location>
</feature>
<keyword evidence="3" id="KW-1185">Reference proteome</keyword>
<evidence type="ECO:0000313" key="2">
    <source>
        <dbReference type="EMBL" id="SHI61613.1"/>
    </source>
</evidence>
<dbReference type="PROSITE" id="PS51257">
    <property type="entry name" value="PROKAR_LIPOPROTEIN"/>
    <property type="match status" value="1"/>
</dbReference>
<sequence>MDTKFVFSFLLIFTLFILGCSNETAKNDTNDKENKKNEVLVLGAIHGGHLTDSVYHTAYLTQLIRAIQPDYILAEIPPDRFDQAVKEFKENDSISESRVRRFPEYVDVVFPLTKEMNFEIIPTAGWTLPMAQERSQKLRAISKDSTRIEDWNAYRKANRISDSVYQATGKVNDPYFIHTHTYDSIQDIALQVYNDLFNVELGLGGWDNINIAHYWKIEKALEKHRYQNKRMLIIYGAGHKGWFLRELRKRDDIKLLEMKPFLDKISQNQS</sequence>
<dbReference type="STRING" id="570521.SAMN04488508_102164"/>
<organism evidence="2 3">
    <name type="scientific">Aquimarina spongiae</name>
    <dbReference type="NCBI Taxonomy" id="570521"/>
    <lineage>
        <taxon>Bacteria</taxon>
        <taxon>Pseudomonadati</taxon>
        <taxon>Bacteroidota</taxon>
        <taxon>Flavobacteriia</taxon>
        <taxon>Flavobacteriales</taxon>
        <taxon>Flavobacteriaceae</taxon>
        <taxon>Aquimarina</taxon>
    </lineage>
</organism>
<reference evidence="3" key="1">
    <citation type="submission" date="2016-11" db="EMBL/GenBank/DDBJ databases">
        <authorList>
            <person name="Varghese N."/>
            <person name="Submissions S."/>
        </authorList>
    </citation>
    <scope>NUCLEOTIDE SEQUENCE [LARGE SCALE GENOMIC DNA]</scope>
    <source>
        <strain evidence="3">DSM 22623</strain>
    </source>
</reference>
<dbReference type="AlphaFoldDB" id="A0A1M6CL15"/>
<protein>
    <submittedName>
        <fullName evidence="2">Uncharacterized protein</fullName>
    </submittedName>
</protein>
<evidence type="ECO:0000313" key="3">
    <source>
        <dbReference type="Proteomes" id="UP000184432"/>
    </source>
</evidence>
<dbReference type="OrthoDB" id="7403447at2"/>
<keyword evidence="1" id="KW-0732">Signal</keyword>
<proteinExistence type="predicted"/>
<dbReference type="EMBL" id="FQYP01000002">
    <property type="protein sequence ID" value="SHI61613.1"/>
    <property type="molecule type" value="Genomic_DNA"/>
</dbReference>
<evidence type="ECO:0000256" key="1">
    <source>
        <dbReference type="SAM" id="SignalP"/>
    </source>
</evidence>
<accession>A0A1M6CL15</accession>
<dbReference type="Proteomes" id="UP000184432">
    <property type="component" value="Unassembled WGS sequence"/>
</dbReference>
<dbReference type="RefSeq" id="WP_073314768.1">
    <property type="nucleotide sequence ID" value="NZ_FQYP01000002.1"/>
</dbReference>
<name>A0A1M6CL15_9FLAO</name>
<feature type="chain" id="PRO_5012229272" evidence="1">
    <location>
        <begin position="26"/>
        <end position="270"/>
    </location>
</feature>
<gene>
    <name evidence="2" type="ORF">SAMN04488508_102164</name>
</gene>